<comment type="caution">
    <text evidence="1">The sequence shown here is derived from an EMBL/GenBank/DDBJ whole genome shotgun (WGS) entry which is preliminary data.</text>
</comment>
<dbReference type="AlphaFoldDB" id="S8D583"/>
<protein>
    <submittedName>
        <fullName evidence="1">Uncharacterized protein</fullName>
    </submittedName>
</protein>
<proteinExistence type="predicted"/>
<sequence length="74" mass="8391">MVDELGVVIQLFEDEDVDLFQDEGEVLIARLFRMNKQKIFDQIVPNFVALGVDGNVTLGEEIKSLCNVIDYVDD</sequence>
<dbReference type="EMBL" id="AUSU01000779">
    <property type="protein sequence ID" value="EPS72581.1"/>
    <property type="molecule type" value="Genomic_DNA"/>
</dbReference>
<evidence type="ECO:0000313" key="1">
    <source>
        <dbReference type="EMBL" id="EPS72581.1"/>
    </source>
</evidence>
<organism evidence="1 2">
    <name type="scientific">Genlisea aurea</name>
    <dbReference type="NCBI Taxonomy" id="192259"/>
    <lineage>
        <taxon>Eukaryota</taxon>
        <taxon>Viridiplantae</taxon>
        <taxon>Streptophyta</taxon>
        <taxon>Embryophyta</taxon>
        <taxon>Tracheophyta</taxon>
        <taxon>Spermatophyta</taxon>
        <taxon>Magnoliopsida</taxon>
        <taxon>eudicotyledons</taxon>
        <taxon>Gunneridae</taxon>
        <taxon>Pentapetalae</taxon>
        <taxon>asterids</taxon>
        <taxon>lamiids</taxon>
        <taxon>Lamiales</taxon>
        <taxon>Lentibulariaceae</taxon>
        <taxon>Genlisea</taxon>
    </lineage>
</organism>
<gene>
    <name evidence="1" type="ORF">M569_02176</name>
</gene>
<evidence type="ECO:0000313" key="2">
    <source>
        <dbReference type="Proteomes" id="UP000015453"/>
    </source>
</evidence>
<name>S8D583_9LAMI</name>
<dbReference type="Proteomes" id="UP000015453">
    <property type="component" value="Unassembled WGS sequence"/>
</dbReference>
<accession>S8D583</accession>
<reference evidence="1 2" key="1">
    <citation type="journal article" date="2013" name="BMC Genomics">
        <title>The miniature genome of a carnivorous plant Genlisea aurea contains a low number of genes and short non-coding sequences.</title>
        <authorList>
            <person name="Leushkin E.V."/>
            <person name="Sutormin R.A."/>
            <person name="Nabieva E.R."/>
            <person name="Penin A.A."/>
            <person name="Kondrashov A.S."/>
            <person name="Logacheva M.D."/>
        </authorList>
    </citation>
    <scope>NUCLEOTIDE SEQUENCE [LARGE SCALE GENOMIC DNA]</scope>
</reference>
<keyword evidence="2" id="KW-1185">Reference proteome</keyword>